<dbReference type="Gene3D" id="2.115.10.20">
    <property type="entry name" value="Glycosyl hydrolase domain, family 43"/>
    <property type="match status" value="1"/>
</dbReference>
<dbReference type="InterPro" id="IPR023296">
    <property type="entry name" value="Glyco_hydro_beta-prop_sf"/>
</dbReference>
<feature type="compositionally biased region" description="Basic and acidic residues" evidence="1">
    <location>
        <begin position="1"/>
        <end position="12"/>
    </location>
</feature>
<feature type="region of interest" description="Disordered" evidence="1">
    <location>
        <begin position="1"/>
        <end position="53"/>
    </location>
</feature>
<feature type="compositionally biased region" description="Basic and acidic residues" evidence="1">
    <location>
        <begin position="26"/>
        <end position="38"/>
    </location>
</feature>
<evidence type="ECO:0000313" key="4">
    <source>
        <dbReference type="Proteomes" id="UP000765891"/>
    </source>
</evidence>
<comment type="caution">
    <text evidence="3">The sequence shown here is derived from an EMBL/GenBank/DDBJ whole genome shotgun (WGS) entry which is preliminary data.</text>
</comment>
<protein>
    <recommendedName>
        <fullName evidence="2">Glucosamine inositolphosphorylceramide transferase 1 N-terminal domain-containing protein</fullName>
    </recommendedName>
</protein>
<feature type="compositionally biased region" description="Basic residues" evidence="1">
    <location>
        <begin position="16"/>
        <end position="25"/>
    </location>
</feature>
<dbReference type="Pfam" id="PF24793">
    <property type="entry name" value="GINT1_N"/>
    <property type="match status" value="1"/>
</dbReference>
<reference evidence="3" key="1">
    <citation type="submission" date="2021-03" db="EMBL/GenBank/DDBJ databases">
        <title>Genomic Encyclopedia of Type Strains, Phase IV (KMG-IV): sequencing the most valuable type-strain genomes for metagenomic binning, comparative biology and taxonomic classification.</title>
        <authorList>
            <person name="Goeker M."/>
        </authorList>
    </citation>
    <scope>NUCLEOTIDE SEQUENCE</scope>
    <source>
        <strain evidence="3">DSM 22443</strain>
    </source>
</reference>
<feature type="domain" description="Glucosamine inositolphosphorylceramide transferase 1 N-terminal" evidence="2">
    <location>
        <begin position="126"/>
        <end position="389"/>
    </location>
</feature>
<accession>A0A8T4GLE0</accession>
<evidence type="ECO:0000256" key="1">
    <source>
        <dbReference type="SAM" id="MobiDB-lite"/>
    </source>
</evidence>
<proteinExistence type="predicted"/>
<dbReference type="SUPFAM" id="SSF75005">
    <property type="entry name" value="Arabinanase/levansucrase/invertase"/>
    <property type="match status" value="1"/>
</dbReference>
<dbReference type="OrthoDB" id="203438at2157"/>
<dbReference type="AlphaFoldDB" id="A0A8T4GLE0"/>
<dbReference type="Proteomes" id="UP000765891">
    <property type="component" value="Unassembled WGS sequence"/>
</dbReference>
<name>A0A8T4GLE0_9EURY</name>
<evidence type="ECO:0000313" key="3">
    <source>
        <dbReference type="EMBL" id="MBP1953471.1"/>
    </source>
</evidence>
<dbReference type="EMBL" id="JAGGKO010000001">
    <property type="protein sequence ID" value="MBP1953471.1"/>
    <property type="molecule type" value="Genomic_DNA"/>
</dbReference>
<evidence type="ECO:0000259" key="2">
    <source>
        <dbReference type="Pfam" id="PF24793"/>
    </source>
</evidence>
<dbReference type="RefSeq" id="WP_188871284.1">
    <property type="nucleotide sequence ID" value="NZ_BMOO01000003.1"/>
</dbReference>
<gene>
    <name evidence="3" type="ORF">J2752_000352</name>
</gene>
<sequence length="413" mass="45047">MSDEQRGGERAGRGGRGGRGKRAGRAGRDAGRERRDADAATGAPAPHPRGRRVAGDALRALRTRLGASPAVGNAAWRLGEVLHHRGVERRPGSVDPDRFAGLYDGPDAPTYPRGAPPVDPLDPAPAPGVANPVLTVADVTDVPGAHCVADPFLLPDGDTWHLFFEVYAHYRRPTAVIAHATSADGADWTYDGVVLETEHHLSYPYVFRWGGEHYVVPDAWSKDPANPAPVTLYRARDFPRGWAPVAELFTPPGDLHDCTLFRWGDRWWALCGDGRDLHAYHAPSLDAEGWTPHAANPVVEGRPAGARPGGRPVVRDDRILAFYQDGTDHYGGRVRAYEITELTPETYRDREASGSPVLAADGGRFGWFSGFTHQFDPWYDGEGWWCAVDGNPGFGWRATGDHHWAIGMFRAPA</sequence>
<organism evidence="3 4">
    <name type="scientific">Halarchaeum rubridurum</name>
    <dbReference type="NCBI Taxonomy" id="489911"/>
    <lineage>
        <taxon>Archaea</taxon>
        <taxon>Methanobacteriati</taxon>
        <taxon>Methanobacteriota</taxon>
        <taxon>Stenosarchaea group</taxon>
        <taxon>Halobacteria</taxon>
        <taxon>Halobacteriales</taxon>
        <taxon>Halobacteriaceae</taxon>
    </lineage>
</organism>
<dbReference type="InterPro" id="IPR056442">
    <property type="entry name" value="GINT1_N"/>
</dbReference>